<dbReference type="InterPro" id="IPR036013">
    <property type="entry name" value="Band_7/SPFH_dom_sf"/>
</dbReference>
<dbReference type="AlphaFoldDB" id="A0A1F5EVJ8"/>
<organism evidence="3 4">
    <name type="scientific">Candidatus Coatesbacteria bacterium RBG_13_66_14</name>
    <dbReference type="NCBI Taxonomy" id="1817816"/>
    <lineage>
        <taxon>Bacteria</taxon>
        <taxon>Candidatus Coatesiibacteriota</taxon>
    </lineage>
</organism>
<dbReference type="SUPFAM" id="SSF117892">
    <property type="entry name" value="Band 7/SPFH domain"/>
    <property type="match status" value="1"/>
</dbReference>
<evidence type="ECO:0000313" key="4">
    <source>
        <dbReference type="Proteomes" id="UP000177187"/>
    </source>
</evidence>
<feature type="domain" description="SPFH" evidence="2">
    <location>
        <begin position="27"/>
        <end position="227"/>
    </location>
</feature>
<name>A0A1F5EVJ8_9BACT</name>
<dbReference type="InterPro" id="IPR025874">
    <property type="entry name" value="DZR"/>
</dbReference>
<proteinExistence type="predicted"/>
<dbReference type="Pfam" id="PF13421">
    <property type="entry name" value="Band_7_1"/>
    <property type="match status" value="1"/>
</dbReference>
<dbReference type="EMBL" id="MFAF01000151">
    <property type="protein sequence ID" value="OGD71423.1"/>
    <property type="molecule type" value="Genomic_DNA"/>
</dbReference>
<dbReference type="Gene3D" id="3.30.479.30">
    <property type="entry name" value="Band 7 domain"/>
    <property type="match status" value="1"/>
</dbReference>
<evidence type="ECO:0000259" key="2">
    <source>
        <dbReference type="Pfam" id="PF13421"/>
    </source>
</evidence>
<dbReference type="InterPro" id="IPR033880">
    <property type="entry name" value="SPFH_YdjI"/>
</dbReference>
<dbReference type="STRING" id="1817816.A2Y64_07180"/>
<dbReference type="PANTHER" id="PTHR37826:SF2">
    <property type="entry name" value="ZINC-RIBBON DOMAIN-CONTAINING PROTEIN"/>
    <property type="match status" value="1"/>
</dbReference>
<comment type="caution">
    <text evidence="3">The sequence shown here is derived from an EMBL/GenBank/DDBJ whole genome shotgun (WGS) entry which is preliminary data.</text>
</comment>
<feature type="domain" description="DZANK-type" evidence="1">
    <location>
        <begin position="292"/>
        <end position="335"/>
    </location>
</feature>
<dbReference type="Pfam" id="PF12773">
    <property type="entry name" value="DZR"/>
    <property type="match status" value="1"/>
</dbReference>
<protein>
    <recommendedName>
        <fullName evidence="5">Virion core protein (Lumpy skin disease virus)</fullName>
    </recommendedName>
</protein>
<sequence>MAIEILQSLDNKGDVLVERVPSDGSGDIAYGAQVVVRESQEAVFFRDGQALDRFAPGRHTVTSANIPLLRGLLKLPFGGKTPFKVEVYFVNRKVFTDLKWGTPQPVAFRDAEFGIVRLRAHGIYSLRIIDSGLFVNKYVGTGNLKMVGELEDFLRGIIVSRTFDFLGEQVKSLLDLPALYDEFAIALKAKLTNEIATYGIELVDFTVGAITAPPEVEKAMDERARMGAIGDMDRYTRYKTAEAIGDAAKQPGGGGMAGMGAGLGAGMAIGGQMADAMKDKGGKSAPEKVVVCGKCGFENAAGSKFCGKCGAALHPVCPKCGEELVPGDKFCGKCGKALK</sequence>
<evidence type="ECO:0000313" key="3">
    <source>
        <dbReference type="EMBL" id="OGD71423.1"/>
    </source>
</evidence>
<dbReference type="Proteomes" id="UP000177187">
    <property type="component" value="Unassembled WGS sequence"/>
</dbReference>
<reference evidence="3 4" key="1">
    <citation type="journal article" date="2016" name="Nat. Commun.">
        <title>Thousands of microbial genomes shed light on interconnected biogeochemical processes in an aquifer system.</title>
        <authorList>
            <person name="Anantharaman K."/>
            <person name="Brown C.T."/>
            <person name="Hug L.A."/>
            <person name="Sharon I."/>
            <person name="Castelle C.J."/>
            <person name="Probst A.J."/>
            <person name="Thomas B.C."/>
            <person name="Singh A."/>
            <person name="Wilkins M.J."/>
            <person name="Karaoz U."/>
            <person name="Brodie E.L."/>
            <person name="Williams K.H."/>
            <person name="Hubbard S.S."/>
            <person name="Banfield J.F."/>
        </authorList>
    </citation>
    <scope>NUCLEOTIDE SEQUENCE [LARGE SCALE GENOMIC DNA]</scope>
</reference>
<dbReference type="CDD" id="cd03408">
    <property type="entry name" value="SPFH_like_u1"/>
    <property type="match status" value="1"/>
</dbReference>
<gene>
    <name evidence="3" type="ORF">A2Y64_07180</name>
</gene>
<evidence type="ECO:0000259" key="1">
    <source>
        <dbReference type="Pfam" id="PF12773"/>
    </source>
</evidence>
<dbReference type="PANTHER" id="PTHR37826">
    <property type="entry name" value="FLOTILLIN BAND_7_5 DOMAIN PROTEIN"/>
    <property type="match status" value="1"/>
</dbReference>
<evidence type="ECO:0008006" key="5">
    <source>
        <dbReference type="Google" id="ProtNLM"/>
    </source>
</evidence>
<accession>A0A1F5EVJ8</accession>